<name>A0A382MTS2_9ZZZZ</name>
<sequence length="136" mass="15618">LRNLQDNKIKITGLILGGSNAIFGLSAEQLSKNFEDDYFYNLALLNQGYSSNNYLLFLKEMASIIDLDSVRIILFSDLHFYLNKPQEIENNLNIVGRASLSFFPQKSLLSYIGNISNTERRIYSLNKKLYGDFDFN</sequence>
<evidence type="ECO:0000313" key="1">
    <source>
        <dbReference type="EMBL" id="SVC52383.1"/>
    </source>
</evidence>
<dbReference type="EMBL" id="UINC01095921">
    <property type="protein sequence ID" value="SVC52383.1"/>
    <property type="molecule type" value="Genomic_DNA"/>
</dbReference>
<feature type="non-terminal residue" evidence="1">
    <location>
        <position position="1"/>
    </location>
</feature>
<proteinExistence type="predicted"/>
<reference evidence="1" key="1">
    <citation type="submission" date="2018-05" db="EMBL/GenBank/DDBJ databases">
        <authorList>
            <person name="Lanie J.A."/>
            <person name="Ng W.-L."/>
            <person name="Kazmierczak K.M."/>
            <person name="Andrzejewski T.M."/>
            <person name="Davidsen T.M."/>
            <person name="Wayne K.J."/>
            <person name="Tettelin H."/>
            <person name="Glass J.I."/>
            <person name="Rusch D."/>
            <person name="Podicherti R."/>
            <person name="Tsui H.-C.T."/>
            <person name="Winkler M.E."/>
        </authorList>
    </citation>
    <scope>NUCLEOTIDE SEQUENCE</scope>
</reference>
<protein>
    <submittedName>
        <fullName evidence="1">Uncharacterized protein</fullName>
    </submittedName>
</protein>
<dbReference type="AlphaFoldDB" id="A0A382MTS2"/>
<accession>A0A382MTS2</accession>
<gene>
    <name evidence="1" type="ORF">METZ01_LOCUS305237</name>
</gene>
<feature type="non-terminal residue" evidence="1">
    <location>
        <position position="136"/>
    </location>
</feature>
<organism evidence="1">
    <name type="scientific">marine metagenome</name>
    <dbReference type="NCBI Taxonomy" id="408172"/>
    <lineage>
        <taxon>unclassified sequences</taxon>
        <taxon>metagenomes</taxon>
        <taxon>ecological metagenomes</taxon>
    </lineage>
</organism>